<reference evidence="1 2" key="1">
    <citation type="journal article" date="2014" name="PLoS Genet.">
        <title>Analysis of the Phlebiopsis gigantea genome, transcriptome and secretome provides insight into its pioneer colonization strategies of wood.</title>
        <authorList>
            <person name="Hori C."/>
            <person name="Ishida T."/>
            <person name="Igarashi K."/>
            <person name="Samejima M."/>
            <person name="Suzuki H."/>
            <person name="Master E."/>
            <person name="Ferreira P."/>
            <person name="Ruiz-Duenas F.J."/>
            <person name="Held B."/>
            <person name="Canessa P."/>
            <person name="Larrondo L.F."/>
            <person name="Schmoll M."/>
            <person name="Druzhinina I.S."/>
            <person name="Kubicek C.P."/>
            <person name="Gaskell J.A."/>
            <person name="Kersten P."/>
            <person name="St John F."/>
            <person name="Glasner J."/>
            <person name="Sabat G."/>
            <person name="Splinter BonDurant S."/>
            <person name="Syed K."/>
            <person name="Yadav J."/>
            <person name="Mgbeahuruike A.C."/>
            <person name="Kovalchuk A."/>
            <person name="Asiegbu F.O."/>
            <person name="Lackner G."/>
            <person name="Hoffmeister D."/>
            <person name="Rencoret J."/>
            <person name="Gutierrez A."/>
            <person name="Sun H."/>
            <person name="Lindquist E."/>
            <person name="Barry K."/>
            <person name="Riley R."/>
            <person name="Grigoriev I.V."/>
            <person name="Henrissat B."/>
            <person name="Kues U."/>
            <person name="Berka R.M."/>
            <person name="Martinez A.T."/>
            <person name="Covert S.F."/>
            <person name="Blanchette R.A."/>
            <person name="Cullen D."/>
        </authorList>
    </citation>
    <scope>NUCLEOTIDE SEQUENCE [LARGE SCALE GENOMIC DNA]</scope>
    <source>
        <strain evidence="1 2">11061_1 CR5-6</strain>
    </source>
</reference>
<dbReference type="AlphaFoldDB" id="A0A0C3S622"/>
<protein>
    <submittedName>
        <fullName evidence="1">Uncharacterized protein</fullName>
    </submittedName>
</protein>
<evidence type="ECO:0000313" key="2">
    <source>
        <dbReference type="Proteomes" id="UP000053257"/>
    </source>
</evidence>
<dbReference type="HOGENOM" id="CLU_1310537_0_0_1"/>
<keyword evidence="2" id="KW-1185">Reference proteome</keyword>
<accession>A0A0C3S622</accession>
<name>A0A0C3S622_PHLG1</name>
<dbReference type="Proteomes" id="UP000053257">
    <property type="component" value="Unassembled WGS sequence"/>
</dbReference>
<sequence length="210" mass="23845">MFKSLEQEERIDPLVGSSAQHPLVLDDVTTEEFDIFLTDLNVCPLSISLTEAVESVVDDIMIYRERQCRERVVVLKLADRWSFSLLRQSSVRFLRHADLSPQSRLALCDQYKLEAEDWVVPAIRTLVKRNEDLTLEEAQEIGLERALKLMSLRGEHHVTPKPVQVTPSYPLFASPPSLARSSNSSANLSQDVVLDKRIREVFGLPPKGSY</sequence>
<dbReference type="EMBL" id="KN840445">
    <property type="protein sequence ID" value="KIP11606.1"/>
    <property type="molecule type" value="Genomic_DNA"/>
</dbReference>
<evidence type="ECO:0000313" key="1">
    <source>
        <dbReference type="EMBL" id="KIP11606.1"/>
    </source>
</evidence>
<proteinExistence type="predicted"/>
<dbReference type="STRING" id="745531.A0A0C3S622"/>
<organism evidence="1 2">
    <name type="scientific">Phlebiopsis gigantea (strain 11061_1 CR5-6)</name>
    <name type="common">White-rot fungus</name>
    <name type="synonym">Peniophora gigantea</name>
    <dbReference type="NCBI Taxonomy" id="745531"/>
    <lineage>
        <taxon>Eukaryota</taxon>
        <taxon>Fungi</taxon>
        <taxon>Dikarya</taxon>
        <taxon>Basidiomycota</taxon>
        <taxon>Agaricomycotina</taxon>
        <taxon>Agaricomycetes</taxon>
        <taxon>Polyporales</taxon>
        <taxon>Phanerochaetaceae</taxon>
        <taxon>Phlebiopsis</taxon>
    </lineage>
</organism>
<dbReference type="OrthoDB" id="2749506at2759"/>
<gene>
    <name evidence="1" type="ORF">PHLGIDRAFT_457452</name>
</gene>